<protein>
    <submittedName>
        <fullName evidence="1">Uncharacterized protein</fullName>
    </submittedName>
</protein>
<dbReference type="VEuPathDB" id="FungiDB:BO78DRAFT_78255"/>
<evidence type="ECO:0000313" key="2">
    <source>
        <dbReference type="Proteomes" id="UP000248423"/>
    </source>
</evidence>
<organism evidence="1 2">
    <name type="scientific">Aspergillus sclerotiicarbonarius (strain CBS 121057 / IBT 28362)</name>
    <dbReference type="NCBI Taxonomy" id="1448318"/>
    <lineage>
        <taxon>Eukaryota</taxon>
        <taxon>Fungi</taxon>
        <taxon>Dikarya</taxon>
        <taxon>Ascomycota</taxon>
        <taxon>Pezizomycotina</taxon>
        <taxon>Eurotiomycetes</taxon>
        <taxon>Eurotiomycetidae</taxon>
        <taxon>Eurotiales</taxon>
        <taxon>Aspergillaceae</taxon>
        <taxon>Aspergillus</taxon>
        <taxon>Aspergillus subgen. Circumdati</taxon>
    </lineage>
</organism>
<gene>
    <name evidence="1" type="ORF">BO78DRAFT_78255</name>
</gene>
<name>A0A319FJY3_ASPSB</name>
<reference evidence="1 2" key="1">
    <citation type="submission" date="2018-02" db="EMBL/GenBank/DDBJ databases">
        <title>The genomes of Aspergillus section Nigri reveals drivers in fungal speciation.</title>
        <authorList>
            <consortium name="DOE Joint Genome Institute"/>
            <person name="Vesth T.C."/>
            <person name="Nybo J."/>
            <person name="Theobald S."/>
            <person name="Brandl J."/>
            <person name="Frisvad J.C."/>
            <person name="Nielsen K.F."/>
            <person name="Lyhne E.K."/>
            <person name="Kogle M.E."/>
            <person name="Kuo A."/>
            <person name="Riley R."/>
            <person name="Clum A."/>
            <person name="Nolan M."/>
            <person name="Lipzen A."/>
            <person name="Salamov A."/>
            <person name="Henrissat B."/>
            <person name="Wiebenga A."/>
            <person name="De vries R.P."/>
            <person name="Grigoriev I.V."/>
            <person name="Mortensen U.H."/>
            <person name="Andersen M.R."/>
            <person name="Baker S.E."/>
        </authorList>
    </citation>
    <scope>NUCLEOTIDE SEQUENCE [LARGE SCALE GENOMIC DNA]</scope>
    <source>
        <strain evidence="1 2">CBS 121057</strain>
    </source>
</reference>
<proteinExistence type="predicted"/>
<accession>A0A319FJY3</accession>
<dbReference type="Proteomes" id="UP000248423">
    <property type="component" value="Unassembled WGS sequence"/>
</dbReference>
<dbReference type="AlphaFoldDB" id="A0A319FJY3"/>
<keyword evidence="2" id="KW-1185">Reference proteome</keyword>
<dbReference type="EMBL" id="KZ826336">
    <property type="protein sequence ID" value="PYI08253.1"/>
    <property type="molecule type" value="Genomic_DNA"/>
</dbReference>
<sequence length="115" mass="12972">MYVHACLSSFLCWGETTSTRIEHPEKSSKDGLVVWCVWWWKGWTPDDDKSARVTHIPTTLSMHCLCSRCRVSGTLLGGIHQRIRRTKNGWILSLGSGQWVDGSSGRPAFRSVPAR</sequence>
<evidence type="ECO:0000313" key="1">
    <source>
        <dbReference type="EMBL" id="PYI08253.1"/>
    </source>
</evidence>